<feature type="transmembrane region" description="Helical" evidence="6">
    <location>
        <begin position="495"/>
        <end position="518"/>
    </location>
</feature>
<dbReference type="PROSITE" id="PS50850">
    <property type="entry name" value="MFS"/>
    <property type="match status" value="1"/>
</dbReference>
<feature type="compositionally biased region" description="Basic and acidic residues" evidence="5">
    <location>
        <begin position="41"/>
        <end position="67"/>
    </location>
</feature>
<evidence type="ECO:0000256" key="2">
    <source>
        <dbReference type="ARBA" id="ARBA00022692"/>
    </source>
</evidence>
<feature type="transmembrane region" description="Helical" evidence="6">
    <location>
        <begin position="468"/>
        <end position="489"/>
    </location>
</feature>
<keyword evidence="3 6" id="KW-1133">Transmembrane helix</keyword>
<dbReference type="Proteomes" id="UP000007796">
    <property type="component" value="Unassembled WGS sequence"/>
</dbReference>
<gene>
    <name evidence="8" type="ORF">CMQ_6042</name>
</gene>
<dbReference type="FunFam" id="1.20.1250.20:FF:000354">
    <property type="entry name" value="MFS general substrate transporter"/>
    <property type="match status" value="1"/>
</dbReference>
<feature type="transmembrane region" description="Helical" evidence="6">
    <location>
        <begin position="423"/>
        <end position="447"/>
    </location>
</feature>
<feature type="transmembrane region" description="Helical" evidence="6">
    <location>
        <begin position="327"/>
        <end position="346"/>
    </location>
</feature>
<dbReference type="InParanoid" id="F0XLP4"/>
<dbReference type="GeneID" id="25979432"/>
<proteinExistence type="predicted"/>
<evidence type="ECO:0000256" key="3">
    <source>
        <dbReference type="ARBA" id="ARBA00022989"/>
    </source>
</evidence>
<feature type="transmembrane region" description="Helical" evidence="6">
    <location>
        <begin position="207"/>
        <end position="226"/>
    </location>
</feature>
<evidence type="ECO:0000259" key="7">
    <source>
        <dbReference type="PROSITE" id="PS50850"/>
    </source>
</evidence>
<feature type="region of interest" description="Disordered" evidence="5">
    <location>
        <begin position="1"/>
        <end position="115"/>
    </location>
</feature>
<dbReference type="EMBL" id="GL629794">
    <property type="protein sequence ID" value="EFX01100.1"/>
    <property type="molecule type" value="Genomic_DNA"/>
</dbReference>
<feature type="transmembrane region" description="Helical" evidence="6">
    <location>
        <begin position="382"/>
        <end position="403"/>
    </location>
</feature>
<dbReference type="GO" id="GO:0022857">
    <property type="term" value="F:transmembrane transporter activity"/>
    <property type="evidence" value="ECO:0007669"/>
    <property type="project" value="InterPro"/>
</dbReference>
<name>F0XLP4_GROCL</name>
<dbReference type="HOGENOM" id="CLU_008455_8_0_1"/>
<dbReference type="PANTHER" id="PTHR23502:SF64">
    <property type="entry name" value="TRANSPORTER, PUTATIVE (AFU_ORTHOLOGUE AFUA_3G11760)-RELATED"/>
    <property type="match status" value="1"/>
</dbReference>
<evidence type="ECO:0000256" key="6">
    <source>
        <dbReference type="SAM" id="Phobius"/>
    </source>
</evidence>
<evidence type="ECO:0000256" key="5">
    <source>
        <dbReference type="SAM" id="MobiDB-lite"/>
    </source>
</evidence>
<evidence type="ECO:0000256" key="4">
    <source>
        <dbReference type="ARBA" id="ARBA00023136"/>
    </source>
</evidence>
<dbReference type="Gene3D" id="1.20.1250.20">
    <property type="entry name" value="MFS general substrate transporter like domains"/>
    <property type="match status" value="1"/>
</dbReference>
<keyword evidence="2 6" id="KW-0812">Transmembrane</keyword>
<feature type="transmembrane region" description="Helical" evidence="6">
    <location>
        <begin position="238"/>
        <end position="257"/>
    </location>
</feature>
<dbReference type="SUPFAM" id="SSF103473">
    <property type="entry name" value="MFS general substrate transporter"/>
    <property type="match status" value="1"/>
</dbReference>
<comment type="subcellular location">
    <subcellularLocation>
        <location evidence="1">Membrane</location>
        <topology evidence="1">Multi-pass membrane protein</topology>
    </subcellularLocation>
</comment>
<keyword evidence="9" id="KW-1185">Reference proteome</keyword>
<dbReference type="GO" id="GO:0005886">
    <property type="term" value="C:plasma membrane"/>
    <property type="evidence" value="ECO:0007669"/>
    <property type="project" value="TreeGrafter"/>
</dbReference>
<dbReference type="OrthoDB" id="3066029at2759"/>
<keyword evidence="4 6" id="KW-0472">Membrane</keyword>
<evidence type="ECO:0000256" key="1">
    <source>
        <dbReference type="ARBA" id="ARBA00004141"/>
    </source>
</evidence>
<evidence type="ECO:0000313" key="9">
    <source>
        <dbReference type="Proteomes" id="UP000007796"/>
    </source>
</evidence>
<feature type="domain" description="Major facilitator superfamily (MFS) profile" evidence="7">
    <location>
        <begin position="172"/>
        <end position="593"/>
    </location>
</feature>
<dbReference type="InterPro" id="IPR020846">
    <property type="entry name" value="MFS_dom"/>
</dbReference>
<dbReference type="InterPro" id="IPR036259">
    <property type="entry name" value="MFS_trans_sf"/>
</dbReference>
<dbReference type="AlphaFoldDB" id="F0XLP4"/>
<accession>F0XLP4</accession>
<feature type="transmembrane region" description="Helical" evidence="6">
    <location>
        <begin position="562"/>
        <end position="587"/>
    </location>
</feature>
<organism evidence="9">
    <name type="scientific">Grosmannia clavigera (strain kw1407 / UAMH 11150)</name>
    <name type="common">Blue stain fungus</name>
    <name type="synonym">Graphiocladiella clavigera</name>
    <dbReference type="NCBI Taxonomy" id="655863"/>
    <lineage>
        <taxon>Eukaryota</taxon>
        <taxon>Fungi</taxon>
        <taxon>Dikarya</taxon>
        <taxon>Ascomycota</taxon>
        <taxon>Pezizomycotina</taxon>
        <taxon>Sordariomycetes</taxon>
        <taxon>Sordariomycetidae</taxon>
        <taxon>Ophiostomatales</taxon>
        <taxon>Ophiostomataceae</taxon>
        <taxon>Leptographium</taxon>
    </lineage>
</organism>
<feature type="transmembrane region" description="Helical" evidence="6">
    <location>
        <begin position="263"/>
        <end position="284"/>
    </location>
</feature>
<dbReference type="PANTHER" id="PTHR23502">
    <property type="entry name" value="MAJOR FACILITATOR SUPERFAMILY"/>
    <property type="match status" value="1"/>
</dbReference>
<feature type="transmembrane region" description="Helical" evidence="6">
    <location>
        <begin position="171"/>
        <end position="195"/>
    </location>
</feature>
<reference evidence="8 9" key="1">
    <citation type="journal article" date="2011" name="Proc. Natl. Acad. Sci. U.S.A.">
        <title>Genome and transcriptome analyses of the mountain pine beetle-fungal symbiont Grosmannia clavigera, a lodgepole pine pathogen.</title>
        <authorList>
            <person name="DiGuistini S."/>
            <person name="Wang Y."/>
            <person name="Liao N.Y."/>
            <person name="Taylor G."/>
            <person name="Tanguay P."/>
            <person name="Feau N."/>
            <person name="Henrissat B."/>
            <person name="Chan S.K."/>
            <person name="Hesse-Orce U."/>
            <person name="Alamouti S.M."/>
            <person name="Tsui C.K.M."/>
            <person name="Docking R.T."/>
            <person name="Levasseur A."/>
            <person name="Haridas S."/>
            <person name="Robertson G."/>
            <person name="Birol I."/>
            <person name="Holt R.A."/>
            <person name="Marra M.A."/>
            <person name="Hamelin R.C."/>
            <person name="Hirst M."/>
            <person name="Jones S.J.M."/>
            <person name="Bohlmann J."/>
            <person name="Breuil C."/>
        </authorList>
    </citation>
    <scope>NUCLEOTIDE SEQUENCE [LARGE SCALE GENOMIC DNA]</scope>
    <source>
        <strain evidence="9">kw1407 / UAMH 11150</strain>
    </source>
</reference>
<evidence type="ECO:0000313" key="8">
    <source>
        <dbReference type="EMBL" id="EFX01100.1"/>
    </source>
</evidence>
<dbReference type="RefSeq" id="XP_014170582.1">
    <property type="nucleotide sequence ID" value="XM_014315107.1"/>
</dbReference>
<sequence length="620" mass="66851">MAHDEKAAAQAAQTPELDSDSHEMSGEKQNGPETAAAETQVDARLEKADGEKKQARHTETEKGDLGRSRRGSQSSESPSISASSTTSDGQTKAALGSSSGPDPGRGSGSQALDEGPRLAPIATATSRMSVAATVRATVSGEGADQPAQPWSSFVEIPDSFYDRLSARHKQALVGLLSFCGFLAPISSTAVLAAIAEVADEFETTGTVIDVSNALYMLFMGMSPLMWGPMSEVYGRRWILLSTLVLFVGCSIGTALAPNIAAYFIFRILTAFEGTAFILVGSASISDMYRPTERATGMGWFLSGTLAGPALGPFIGGIIVTFRSWRVIFWLQTALAGLALVGVAVLMPETIHHKKIRNLAGLRTWAKARVLWSMVNPARVIRLYVYPNVMLAGMASSSLVWNQYSLLTPITYVLNPRFGLTTPLQAGLFYLAPGCGYVTGTFVGGRYADHVVRQWIVRRGGVRIPEDRLRSALPFLGIVIPACMLIYGWSVDRAVGGIPLVVITMFLQGVAQLFCFPSLNTYCLDVMPEHGSEVISGNYFVRYLFACVGTAVALPAIKSIGIGWFSTISAAFLVLSDLGLLATVHWGAEWRERVGRWRNERRRAEYNRAQARRGEPSGTAV</sequence>
<feature type="transmembrane region" description="Helical" evidence="6">
    <location>
        <begin position="296"/>
        <end position="321"/>
    </location>
</feature>
<feature type="compositionally biased region" description="Low complexity" evidence="5">
    <location>
        <begin position="71"/>
        <end position="87"/>
    </location>
</feature>
<dbReference type="STRING" id="655863.F0XLP4"/>
<dbReference type="eggNOG" id="KOG0255">
    <property type="taxonomic scope" value="Eukaryota"/>
</dbReference>
<dbReference type="InterPro" id="IPR011701">
    <property type="entry name" value="MFS"/>
</dbReference>
<protein>
    <submittedName>
        <fullName evidence="8">Major facilitator superfamily transporter</fullName>
    </submittedName>
</protein>
<dbReference type="Pfam" id="PF07690">
    <property type="entry name" value="MFS_1"/>
    <property type="match status" value="1"/>
</dbReference>
<feature type="transmembrane region" description="Helical" evidence="6">
    <location>
        <begin position="539"/>
        <end position="556"/>
    </location>
</feature>